<reference evidence="5 6" key="1">
    <citation type="submission" date="2024-10" db="EMBL/GenBank/DDBJ databases">
        <title>Updated reference genomes for cyclostephanoid diatoms.</title>
        <authorList>
            <person name="Roberts W.R."/>
            <person name="Alverson A.J."/>
        </authorList>
    </citation>
    <scope>NUCLEOTIDE SEQUENCE [LARGE SCALE GENOMIC DNA]</scope>
    <source>
        <strain evidence="5 6">AJA232-27</strain>
    </source>
</reference>
<dbReference type="PANTHER" id="PTHR10815">
    <property type="entry name" value="METHYLATED-DNA--PROTEIN-CYSTEINE METHYLTRANSFERASE"/>
    <property type="match status" value="1"/>
</dbReference>
<accession>A0ABD3MZC6</accession>
<organism evidence="5 6">
    <name type="scientific">Discostella pseudostelligera</name>
    <dbReference type="NCBI Taxonomy" id="259834"/>
    <lineage>
        <taxon>Eukaryota</taxon>
        <taxon>Sar</taxon>
        <taxon>Stramenopiles</taxon>
        <taxon>Ochrophyta</taxon>
        <taxon>Bacillariophyta</taxon>
        <taxon>Coscinodiscophyceae</taxon>
        <taxon>Thalassiosirophycidae</taxon>
        <taxon>Stephanodiscales</taxon>
        <taxon>Stephanodiscaceae</taxon>
        <taxon>Discostella</taxon>
    </lineage>
</organism>
<dbReference type="PANTHER" id="PTHR10815:SF13">
    <property type="entry name" value="METHYLATED-DNA--PROTEIN-CYSTEINE METHYLTRANSFERASE"/>
    <property type="match status" value="1"/>
</dbReference>
<dbReference type="GO" id="GO:0006974">
    <property type="term" value="P:DNA damage response"/>
    <property type="evidence" value="ECO:0007669"/>
    <property type="project" value="UniProtKB-KW"/>
</dbReference>
<sequence>MTSELFDDQPSLTPFQRQVYNVVRTIPKGSVRTYGSIAKELRTSARAVGTAMGRNPVVASDRSLGGFGHTWGEHQPKVQLKKRLLEEEGIIFEEGSNTIRKDFFVESADTSASNIMCTEESKRRKSNESTPKPASLTSKSKYFTNEAIEEKLKQEIVTVLQMRQPGKTC</sequence>
<dbReference type="EMBL" id="JALLBG020000058">
    <property type="protein sequence ID" value="KAL3769077.1"/>
    <property type="molecule type" value="Genomic_DNA"/>
</dbReference>
<dbReference type="GO" id="GO:0003908">
    <property type="term" value="F:methylated-DNA-[protein]-cysteine S-methyltransferase activity"/>
    <property type="evidence" value="ECO:0007669"/>
    <property type="project" value="UniProtKB-EC"/>
</dbReference>
<dbReference type="Proteomes" id="UP001530293">
    <property type="component" value="Unassembled WGS sequence"/>
</dbReference>
<dbReference type="CDD" id="cd06445">
    <property type="entry name" value="ATase"/>
    <property type="match status" value="1"/>
</dbReference>
<dbReference type="Pfam" id="PF01035">
    <property type="entry name" value="DNA_binding_1"/>
    <property type="match status" value="1"/>
</dbReference>
<dbReference type="Gene3D" id="1.10.10.10">
    <property type="entry name" value="Winged helix-like DNA-binding domain superfamily/Winged helix DNA-binding domain"/>
    <property type="match status" value="1"/>
</dbReference>
<evidence type="ECO:0000259" key="4">
    <source>
        <dbReference type="Pfam" id="PF01035"/>
    </source>
</evidence>
<keyword evidence="6" id="KW-1185">Reference proteome</keyword>
<keyword evidence="2" id="KW-0227">DNA damage</keyword>
<feature type="compositionally biased region" description="Polar residues" evidence="3">
    <location>
        <begin position="128"/>
        <end position="141"/>
    </location>
</feature>
<protein>
    <recommendedName>
        <fullName evidence="1">methylated-DNA--[protein]-cysteine S-methyltransferase</fullName>
        <ecNumber evidence="1">2.1.1.63</ecNumber>
    </recommendedName>
</protein>
<dbReference type="InterPro" id="IPR036388">
    <property type="entry name" value="WH-like_DNA-bd_sf"/>
</dbReference>
<dbReference type="AlphaFoldDB" id="A0ABD3MZC6"/>
<dbReference type="InterPro" id="IPR014048">
    <property type="entry name" value="MethylDNA_cys_MeTrfase_DNA-bd"/>
</dbReference>
<evidence type="ECO:0000256" key="2">
    <source>
        <dbReference type="ARBA" id="ARBA00022763"/>
    </source>
</evidence>
<dbReference type="InterPro" id="IPR036217">
    <property type="entry name" value="MethylDNA_cys_MeTrfase_DNAb"/>
</dbReference>
<evidence type="ECO:0000256" key="3">
    <source>
        <dbReference type="SAM" id="MobiDB-lite"/>
    </source>
</evidence>
<evidence type="ECO:0000256" key="1">
    <source>
        <dbReference type="ARBA" id="ARBA00011918"/>
    </source>
</evidence>
<evidence type="ECO:0000313" key="5">
    <source>
        <dbReference type="EMBL" id="KAL3769077.1"/>
    </source>
</evidence>
<dbReference type="SUPFAM" id="SSF46767">
    <property type="entry name" value="Methylated DNA-protein cysteine methyltransferase, C-terminal domain"/>
    <property type="match status" value="1"/>
</dbReference>
<feature type="domain" description="Methylated-DNA-[protein]-cysteine S-methyltransferase DNA binding" evidence="4">
    <location>
        <begin position="14"/>
        <end position="90"/>
    </location>
</feature>
<dbReference type="EC" id="2.1.1.63" evidence="1"/>
<dbReference type="NCBIfam" id="TIGR00589">
    <property type="entry name" value="ogt"/>
    <property type="match status" value="1"/>
</dbReference>
<name>A0ABD3MZC6_9STRA</name>
<proteinExistence type="predicted"/>
<gene>
    <name evidence="5" type="ORF">ACHAWU_008769</name>
</gene>
<evidence type="ECO:0000313" key="6">
    <source>
        <dbReference type="Proteomes" id="UP001530293"/>
    </source>
</evidence>
<feature type="region of interest" description="Disordered" evidence="3">
    <location>
        <begin position="118"/>
        <end position="141"/>
    </location>
</feature>
<comment type="caution">
    <text evidence="5">The sequence shown here is derived from an EMBL/GenBank/DDBJ whole genome shotgun (WGS) entry which is preliminary data.</text>
</comment>